<sequence>MKSNPEDARGDWDAALHALDLAVTYDQNQEADDLRRVAQDALDALDFIIRLDFQTVISGGFGPEAHITALAASTTDLYVLDVAHQIVRHAWGTPERGYEIDKTFECLSGPDSFPDMGIPVDIVIQAPPGALGVEGMVAVDQDGTLLYCAPDRQPALAQLTPPDIGWGRIR</sequence>
<dbReference type="AlphaFoldDB" id="X0VAQ4"/>
<name>X0VAQ4_9ZZZZ</name>
<feature type="non-terminal residue" evidence="1">
    <location>
        <position position="170"/>
    </location>
</feature>
<evidence type="ECO:0000313" key="1">
    <source>
        <dbReference type="EMBL" id="GAG15345.1"/>
    </source>
</evidence>
<accession>X0VAQ4</accession>
<reference evidence="1" key="1">
    <citation type="journal article" date="2014" name="Front. Microbiol.">
        <title>High frequency of phylogenetically diverse reductive dehalogenase-homologous genes in deep subseafloor sedimentary metagenomes.</title>
        <authorList>
            <person name="Kawai M."/>
            <person name="Futagami T."/>
            <person name="Toyoda A."/>
            <person name="Takaki Y."/>
            <person name="Nishi S."/>
            <person name="Hori S."/>
            <person name="Arai W."/>
            <person name="Tsubouchi T."/>
            <person name="Morono Y."/>
            <person name="Uchiyama I."/>
            <person name="Ito T."/>
            <person name="Fujiyama A."/>
            <person name="Inagaki F."/>
            <person name="Takami H."/>
        </authorList>
    </citation>
    <scope>NUCLEOTIDE SEQUENCE</scope>
    <source>
        <strain evidence="1">Expedition CK06-06</strain>
    </source>
</reference>
<gene>
    <name evidence="1" type="ORF">S01H1_57859</name>
</gene>
<proteinExistence type="predicted"/>
<comment type="caution">
    <text evidence="1">The sequence shown here is derived from an EMBL/GenBank/DDBJ whole genome shotgun (WGS) entry which is preliminary data.</text>
</comment>
<organism evidence="1">
    <name type="scientific">marine sediment metagenome</name>
    <dbReference type="NCBI Taxonomy" id="412755"/>
    <lineage>
        <taxon>unclassified sequences</taxon>
        <taxon>metagenomes</taxon>
        <taxon>ecological metagenomes</taxon>
    </lineage>
</organism>
<dbReference type="EMBL" id="BARS01037760">
    <property type="protein sequence ID" value="GAG15345.1"/>
    <property type="molecule type" value="Genomic_DNA"/>
</dbReference>
<protein>
    <submittedName>
        <fullName evidence="1">Uncharacterized protein</fullName>
    </submittedName>
</protein>